<evidence type="ECO:0000313" key="1">
    <source>
        <dbReference type="EMBL" id="KAG7367969.1"/>
    </source>
</evidence>
<keyword evidence="2" id="KW-1185">Reference proteome</keyword>
<dbReference type="EMBL" id="JAGRRH010000006">
    <property type="protein sequence ID" value="KAG7367969.1"/>
    <property type="molecule type" value="Genomic_DNA"/>
</dbReference>
<organism evidence="1 2">
    <name type="scientific">Nitzschia inconspicua</name>
    <dbReference type="NCBI Taxonomy" id="303405"/>
    <lineage>
        <taxon>Eukaryota</taxon>
        <taxon>Sar</taxon>
        <taxon>Stramenopiles</taxon>
        <taxon>Ochrophyta</taxon>
        <taxon>Bacillariophyta</taxon>
        <taxon>Bacillariophyceae</taxon>
        <taxon>Bacillariophycidae</taxon>
        <taxon>Bacillariales</taxon>
        <taxon>Bacillariaceae</taxon>
        <taxon>Nitzschia</taxon>
    </lineage>
</organism>
<evidence type="ECO:0000313" key="2">
    <source>
        <dbReference type="Proteomes" id="UP000693970"/>
    </source>
</evidence>
<protein>
    <submittedName>
        <fullName evidence="1">Uncharacterized protein</fullName>
    </submittedName>
</protein>
<dbReference type="Proteomes" id="UP000693970">
    <property type="component" value="Unassembled WGS sequence"/>
</dbReference>
<sequence>MPDEAVADEAPPIPDGVVLIARRNKRTHYLLPTKDSTFCDVPCEHVMLDSGCNSILIPFPKDRTHLSRFRGEGFVWTISASSGTRAVHSPVLKITNSMDNVGAMSFPTFNFQADMPFLRFHLGSEESRWLVQNHPQKISPRGRDALNTFLDLLDEDDDEIEGRSIALLGQMLLKNLCVFQFGRVMYVMQQSSTDQLMNPTTVASRCLRFADYHKEGFEHFNDLHDGDIDLYDEDGDMDEEEE</sequence>
<reference evidence="1" key="1">
    <citation type="journal article" date="2021" name="Sci. Rep.">
        <title>Diploid genomic architecture of Nitzschia inconspicua, an elite biomass production diatom.</title>
        <authorList>
            <person name="Oliver A."/>
            <person name="Podell S."/>
            <person name="Pinowska A."/>
            <person name="Traller J.C."/>
            <person name="Smith S.R."/>
            <person name="McClure R."/>
            <person name="Beliaev A."/>
            <person name="Bohutskyi P."/>
            <person name="Hill E.A."/>
            <person name="Rabines A."/>
            <person name="Zheng H."/>
            <person name="Allen L.Z."/>
            <person name="Kuo A."/>
            <person name="Grigoriev I.V."/>
            <person name="Allen A.E."/>
            <person name="Hazlebeck D."/>
            <person name="Allen E.E."/>
        </authorList>
    </citation>
    <scope>NUCLEOTIDE SEQUENCE</scope>
    <source>
        <strain evidence="1">Hildebrandi</strain>
    </source>
</reference>
<comment type="caution">
    <text evidence="1">The sequence shown here is derived from an EMBL/GenBank/DDBJ whole genome shotgun (WGS) entry which is preliminary data.</text>
</comment>
<dbReference type="OrthoDB" id="53391at2759"/>
<dbReference type="AlphaFoldDB" id="A0A9K3LSW0"/>
<gene>
    <name evidence="1" type="ORF">IV203_030712</name>
</gene>
<proteinExistence type="predicted"/>
<reference evidence="1" key="2">
    <citation type="submission" date="2021-04" db="EMBL/GenBank/DDBJ databases">
        <authorList>
            <person name="Podell S."/>
        </authorList>
    </citation>
    <scope>NUCLEOTIDE SEQUENCE</scope>
    <source>
        <strain evidence="1">Hildebrandi</strain>
    </source>
</reference>
<name>A0A9K3LSW0_9STRA</name>
<accession>A0A9K3LSW0</accession>